<protein>
    <submittedName>
        <fullName evidence="1">Uncharacterized protein</fullName>
    </submittedName>
</protein>
<accession>A0A2U9BUK7</accession>
<proteinExistence type="predicted"/>
<organism evidence="1 2">
    <name type="scientific">Scophthalmus maximus</name>
    <name type="common">Turbot</name>
    <name type="synonym">Psetta maxima</name>
    <dbReference type="NCBI Taxonomy" id="52904"/>
    <lineage>
        <taxon>Eukaryota</taxon>
        <taxon>Metazoa</taxon>
        <taxon>Chordata</taxon>
        <taxon>Craniata</taxon>
        <taxon>Vertebrata</taxon>
        <taxon>Euteleostomi</taxon>
        <taxon>Actinopterygii</taxon>
        <taxon>Neopterygii</taxon>
        <taxon>Teleostei</taxon>
        <taxon>Neoteleostei</taxon>
        <taxon>Acanthomorphata</taxon>
        <taxon>Carangaria</taxon>
        <taxon>Pleuronectiformes</taxon>
        <taxon>Pleuronectoidei</taxon>
        <taxon>Scophthalmidae</taxon>
        <taxon>Scophthalmus</taxon>
    </lineage>
</organism>
<gene>
    <name evidence="1" type="ORF">SMAX5B_001237</name>
</gene>
<evidence type="ECO:0000313" key="2">
    <source>
        <dbReference type="Proteomes" id="UP000246464"/>
    </source>
</evidence>
<dbReference type="Proteomes" id="UP000246464">
    <property type="component" value="Chromosome 10"/>
</dbReference>
<name>A0A2U9BUK7_SCOMX</name>
<reference evidence="1 2" key="1">
    <citation type="submission" date="2017-12" db="EMBL/GenBank/DDBJ databases">
        <title>Integrating genomic resources of turbot (Scophthalmus maximus) in depth evaluation of genetic and physical mapping variation across individuals.</title>
        <authorList>
            <person name="Martinez P."/>
        </authorList>
    </citation>
    <scope>NUCLEOTIDE SEQUENCE [LARGE SCALE GENOMIC DNA]</scope>
</reference>
<dbReference type="AlphaFoldDB" id="A0A2U9BUK7"/>
<feature type="non-terminal residue" evidence="1">
    <location>
        <position position="168"/>
    </location>
</feature>
<feature type="non-terminal residue" evidence="1">
    <location>
        <position position="1"/>
    </location>
</feature>
<evidence type="ECO:0000313" key="1">
    <source>
        <dbReference type="EMBL" id="AWP07927.1"/>
    </source>
</evidence>
<keyword evidence="2" id="KW-1185">Reference proteome</keyword>
<sequence length="168" mass="18342">GVLVGFRSSSKCSFHRPITSSVEVNSVPSLLYTAWMVPRFPLLRCRMVFQKHLGADLKSFSMTSPNFSHIRCFASDTAEAAALRARRYLATASGVLWDNISLKDSFFSWTASLTTGVHHGVRGLPPLEAPKTLRPQLTAAASAMEALNISHSGSMPETSTGMPEKPCW</sequence>
<dbReference type="EMBL" id="CP026252">
    <property type="protein sequence ID" value="AWP07927.1"/>
    <property type="molecule type" value="Genomic_DNA"/>
</dbReference>